<dbReference type="Proteomes" id="UP000800094">
    <property type="component" value="Unassembled WGS sequence"/>
</dbReference>
<feature type="transmembrane region" description="Helical" evidence="1">
    <location>
        <begin position="16"/>
        <end position="37"/>
    </location>
</feature>
<proteinExistence type="predicted"/>
<dbReference type="Pfam" id="PF11735">
    <property type="entry name" value="CAP59_mtransfer"/>
    <property type="match status" value="1"/>
</dbReference>
<keyword evidence="1" id="KW-0472">Membrane</keyword>
<dbReference type="AlphaFoldDB" id="A0A6A6IX50"/>
<keyword evidence="2" id="KW-0808">Transferase</keyword>
<evidence type="ECO:0000313" key="3">
    <source>
        <dbReference type="Proteomes" id="UP000800094"/>
    </source>
</evidence>
<keyword evidence="1" id="KW-1133">Transmembrane helix</keyword>
<accession>A0A6A6IX50</accession>
<dbReference type="GeneID" id="54573299"/>
<protein>
    <submittedName>
        <fullName evidence="2">Glycosyltransferase family 69 protein</fullName>
    </submittedName>
</protein>
<dbReference type="InterPro" id="IPR021047">
    <property type="entry name" value="Mannosyltransferase_CMT1"/>
</dbReference>
<name>A0A6A6IX50_9PLEO</name>
<dbReference type="GO" id="GO:0016740">
    <property type="term" value="F:transferase activity"/>
    <property type="evidence" value="ECO:0007669"/>
    <property type="project" value="UniProtKB-KW"/>
</dbReference>
<keyword evidence="1" id="KW-0812">Transmembrane</keyword>
<dbReference type="PANTHER" id="PTHR34144:SF7">
    <property type="entry name" value="EXPORT PROTEIN (CAP59), PUTATIVE (AFU_ORTHOLOGUE AFUA_7G05020)-RELATED"/>
    <property type="match status" value="1"/>
</dbReference>
<dbReference type="EMBL" id="ML987190">
    <property type="protein sequence ID" value="KAF2255049.1"/>
    <property type="molecule type" value="Genomic_DNA"/>
</dbReference>
<reference evidence="2" key="1">
    <citation type="journal article" date="2020" name="Stud. Mycol.">
        <title>101 Dothideomycetes genomes: a test case for predicting lifestyles and emergence of pathogens.</title>
        <authorList>
            <person name="Haridas S."/>
            <person name="Albert R."/>
            <person name="Binder M."/>
            <person name="Bloem J."/>
            <person name="Labutti K."/>
            <person name="Salamov A."/>
            <person name="Andreopoulos B."/>
            <person name="Baker S."/>
            <person name="Barry K."/>
            <person name="Bills G."/>
            <person name="Bluhm B."/>
            <person name="Cannon C."/>
            <person name="Castanera R."/>
            <person name="Culley D."/>
            <person name="Daum C."/>
            <person name="Ezra D."/>
            <person name="Gonzalez J."/>
            <person name="Henrissat B."/>
            <person name="Kuo A."/>
            <person name="Liang C."/>
            <person name="Lipzen A."/>
            <person name="Lutzoni F."/>
            <person name="Magnuson J."/>
            <person name="Mondo S."/>
            <person name="Nolan M."/>
            <person name="Ohm R."/>
            <person name="Pangilinan J."/>
            <person name="Park H.-J."/>
            <person name="Ramirez L."/>
            <person name="Alfaro M."/>
            <person name="Sun H."/>
            <person name="Tritt A."/>
            <person name="Yoshinaga Y."/>
            <person name="Zwiers L.-H."/>
            <person name="Turgeon B."/>
            <person name="Goodwin S."/>
            <person name="Spatafora J."/>
            <person name="Crous P."/>
            <person name="Grigoriev I."/>
        </authorList>
    </citation>
    <scope>NUCLEOTIDE SEQUENCE</scope>
    <source>
        <strain evidence="2">CBS 122368</strain>
    </source>
</reference>
<evidence type="ECO:0000256" key="1">
    <source>
        <dbReference type="SAM" id="Phobius"/>
    </source>
</evidence>
<gene>
    <name evidence="2" type="ORF">BU26DRAFT_150110</name>
</gene>
<dbReference type="OrthoDB" id="262547at2759"/>
<evidence type="ECO:0000313" key="2">
    <source>
        <dbReference type="EMBL" id="KAF2255049.1"/>
    </source>
</evidence>
<dbReference type="PANTHER" id="PTHR34144">
    <property type="entry name" value="CHROMOSOME 8, WHOLE GENOME SHOTGUN SEQUENCE"/>
    <property type="match status" value="1"/>
</dbReference>
<organism evidence="2 3">
    <name type="scientific">Trematosphaeria pertusa</name>
    <dbReference type="NCBI Taxonomy" id="390896"/>
    <lineage>
        <taxon>Eukaryota</taxon>
        <taxon>Fungi</taxon>
        <taxon>Dikarya</taxon>
        <taxon>Ascomycota</taxon>
        <taxon>Pezizomycotina</taxon>
        <taxon>Dothideomycetes</taxon>
        <taxon>Pleosporomycetidae</taxon>
        <taxon>Pleosporales</taxon>
        <taxon>Massarineae</taxon>
        <taxon>Trematosphaeriaceae</taxon>
        <taxon>Trematosphaeria</taxon>
    </lineage>
</organism>
<keyword evidence="3" id="KW-1185">Reference proteome</keyword>
<dbReference type="RefSeq" id="XP_033690053.1">
    <property type="nucleotide sequence ID" value="XM_033819969.1"/>
</dbReference>
<sequence length="403" mass="46281">MGRRYHSVRRLYRQPILRVLFALFLLCDTLHILNIYWTQAAARRSPPPPRNTRRIYIAAQHWNTARVLRERWNNSLVALIKELGIENVYVSIYESGSYDDTKDVLRELDATLGELQVKRTISLSDVSHKDEITKQPGDHGWIKIPSGDIALRRIPFLANLRNQVLQPLETLSSQGHLYDTVLFLNDVVFTPQDVLRLLDTNGGSYGAACSLDFSNPPYFYDTFALRDSNGHEAVMQTWPYFRSYTSRYAAERLLPVPVASCWNGMVAMRSEPFLTPSPLRFRGIPDSLGSYHLEGSECCLIHADNPQSATRGVFLNPMVQVGYNGTAYDVVHSKSAEISAFGIYTAIWENRIRRWTTSPLFKESVVHSRVKKWRKKDPAREERGEFCLVNEMHVLHENGWRHV</sequence>